<feature type="region of interest" description="Disordered" evidence="1">
    <location>
        <begin position="169"/>
        <end position="223"/>
    </location>
</feature>
<dbReference type="InterPro" id="IPR053334">
    <property type="entry name" value="Chloroplast_Sensor_Kinase"/>
</dbReference>
<dbReference type="InterPro" id="IPR003594">
    <property type="entry name" value="HATPase_dom"/>
</dbReference>
<organism evidence="3">
    <name type="scientific">Tetraselmis sp. GSL018</name>
    <dbReference type="NCBI Taxonomy" id="582737"/>
    <lineage>
        <taxon>Eukaryota</taxon>
        <taxon>Viridiplantae</taxon>
        <taxon>Chlorophyta</taxon>
        <taxon>core chlorophytes</taxon>
        <taxon>Chlorodendrophyceae</taxon>
        <taxon>Chlorodendrales</taxon>
        <taxon>Chlorodendraceae</taxon>
        <taxon>Tetraselmis</taxon>
    </lineage>
</organism>
<dbReference type="Pfam" id="PF02518">
    <property type="entry name" value="HATPase_c"/>
    <property type="match status" value="1"/>
</dbReference>
<dbReference type="PANTHER" id="PTHR48206">
    <property type="entry name" value="CHLOROPLAST SENSOR KINASE, CHLOROPLASTIC"/>
    <property type="match status" value="1"/>
</dbReference>
<evidence type="ECO:0000259" key="2">
    <source>
        <dbReference type="Pfam" id="PF02518"/>
    </source>
</evidence>
<feature type="non-terminal residue" evidence="3">
    <location>
        <position position="523"/>
    </location>
</feature>
<keyword evidence="3" id="KW-0808">Transferase</keyword>
<dbReference type="AlphaFoldDB" id="A0A061R0A5"/>
<dbReference type="PANTHER" id="PTHR48206:SF1">
    <property type="entry name" value="CHLOROPLAST SENSOR KINASE, CHLOROPLASTIC"/>
    <property type="match status" value="1"/>
</dbReference>
<protein>
    <submittedName>
        <fullName evidence="3">Chloroplast sensor kinase</fullName>
    </submittedName>
</protein>
<dbReference type="EMBL" id="GBEZ01020280">
    <property type="protein sequence ID" value="JAC66377.1"/>
    <property type="molecule type" value="Transcribed_RNA"/>
</dbReference>
<feature type="domain" description="Histidine kinase/HSP90-like ATPase" evidence="2">
    <location>
        <begin position="286"/>
        <end position="392"/>
    </location>
</feature>
<accession>A0A061R0A5</accession>
<name>A0A061R0A5_9CHLO</name>
<evidence type="ECO:0000313" key="3">
    <source>
        <dbReference type="EMBL" id="JAC66377.1"/>
    </source>
</evidence>
<dbReference type="InterPro" id="IPR036890">
    <property type="entry name" value="HATPase_C_sf"/>
</dbReference>
<dbReference type="Gene3D" id="3.30.565.10">
    <property type="entry name" value="Histidine kinase-like ATPase, C-terminal domain"/>
    <property type="match status" value="1"/>
</dbReference>
<gene>
    <name evidence="3" type="ORF">TSPGSL018_13833</name>
</gene>
<proteinExistence type="predicted"/>
<reference evidence="3" key="1">
    <citation type="submission" date="2014-05" db="EMBL/GenBank/DDBJ databases">
        <title>The transcriptome of the halophilic microalga Tetraselmis sp. GSL018 isolated from the Great Salt Lake, Utah.</title>
        <authorList>
            <person name="Jinkerson R.E."/>
            <person name="D'Adamo S."/>
            <person name="Posewitz M.C."/>
        </authorList>
    </citation>
    <scope>NUCLEOTIDE SEQUENCE</scope>
    <source>
        <strain evidence="3">GSL018</strain>
    </source>
</reference>
<evidence type="ECO:0000256" key="1">
    <source>
        <dbReference type="SAM" id="MobiDB-lite"/>
    </source>
</evidence>
<keyword evidence="3" id="KW-0418">Kinase</keyword>
<dbReference type="SUPFAM" id="SSF55874">
    <property type="entry name" value="ATPase domain of HSP90 chaperone/DNA topoisomerase II/histidine kinase"/>
    <property type="match status" value="1"/>
</dbReference>
<dbReference type="GO" id="GO:0016301">
    <property type="term" value="F:kinase activity"/>
    <property type="evidence" value="ECO:0007669"/>
    <property type="project" value="UniProtKB-KW"/>
</dbReference>
<sequence length="523" mass="55139">MSPASTETSLISQEWIALPDTCSIVMPLSWGPFLVGLLLLERPQPAQLPRSAQRPSADRAPLADGLCKPFSAREREILLKVARTIAAACVMDHKATLLRAQAACGQERMSGLVRDAQGPLAALCTLGDMLAPRLPDGEPEQDMAQAMVVQGQRLKDVVRQLQIALHQPPGPEAAIAGPAPSSDRARGGALPLHSHAGPTQLLAPPSGVEGPRPRRGGASAGRTGSCNAASVLLDLVSGAVGVCSATGVSIELGEGLKELDGRQTSATEDAVRRPIRPLRVAVPAETVRTAISQVLDSALQRTPRGGRVTVSASLGPEGRGCIWVCDRGERIPEGVVRSLHQGAALPPGRQDGLSVLRRLRSRQPAGLGLVGMKIAADLLSAAGGRLTVDAAAEHGGLHLAAPRGGGQARRGELSPPSGPLFGQLLPLLGDLEVQAEPRHAQQRHNEQRVGEVVVEHVKALGGREPRVEEVHPVREHERRRLERGRERIGAPEPGHKLVIRGKGHGVQPEVRLVLQQPLLAVGL</sequence>